<evidence type="ECO:0000313" key="3">
    <source>
        <dbReference type="Proteomes" id="UP000257109"/>
    </source>
</evidence>
<name>A0A371EN37_MUCPR</name>
<protein>
    <recommendedName>
        <fullName evidence="4">Retrovirus-related Pol polyprotein from transposon TNT 1-94</fullName>
    </recommendedName>
</protein>
<keyword evidence="3" id="KW-1185">Reference proteome</keyword>
<reference evidence="2" key="1">
    <citation type="submission" date="2018-05" db="EMBL/GenBank/DDBJ databases">
        <title>Draft genome of Mucuna pruriens seed.</title>
        <authorList>
            <person name="Nnadi N.E."/>
            <person name="Vos R."/>
            <person name="Hasami M.H."/>
            <person name="Devisetty U.K."/>
            <person name="Aguiy J.C."/>
        </authorList>
    </citation>
    <scope>NUCLEOTIDE SEQUENCE [LARGE SCALE GENOMIC DNA]</scope>
    <source>
        <strain evidence="2">JCA_2017</strain>
    </source>
</reference>
<dbReference type="EMBL" id="QJKJ01013016">
    <property type="protein sequence ID" value="RDX67394.1"/>
    <property type="molecule type" value="Genomic_DNA"/>
</dbReference>
<feature type="region of interest" description="Disordered" evidence="1">
    <location>
        <begin position="62"/>
        <end position="84"/>
    </location>
</feature>
<dbReference type="OrthoDB" id="2013098at2759"/>
<evidence type="ECO:0000256" key="1">
    <source>
        <dbReference type="SAM" id="MobiDB-lite"/>
    </source>
</evidence>
<evidence type="ECO:0008006" key="4">
    <source>
        <dbReference type="Google" id="ProtNLM"/>
    </source>
</evidence>
<dbReference type="Pfam" id="PF14223">
    <property type="entry name" value="Retrotran_gag_2"/>
    <property type="match status" value="1"/>
</dbReference>
<evidence type="ECO:0000313" key="2">
    <source>
        <dbReference type="EMBL" id="RDX67394.1"/>
    </source>
</evidence>
<feature type="compositionally biased region" description="Basic residues" evidence="1">
    <location>
        <begin position="69"/>
        <end position="84"/>
    </location>
</feature>
<dbReference type="PANTHER" id="PTHR35317:SF27">
    <property type="entry name" value="RETROVIRUS-RELATED POL POLYPROTEIN FROM TRANSPOSON TNT 1-94"/>
    <property type="match status" value="1"/>
</dbReference>
<comment type="caution">
    <text evidence="2">The sequence shown here is derived from an EMBL/GenBank/DDBJ whole genome shotgun (WGS) entry which is preliminary data.</text>
</comment>
<dbReference type="AlphaFoldDB" id="A0A371EN37"/>
<organism evidence="2 3">
    <name type="scientific">Mucuna pruriens</name>
    <name type="common">Velvet bean</name>
    <name type="synonym">Dolichos pruriens</name>
    <dbReference type="NCBI Taxonomy" id="157652"/>
    <lineage>
        <taxon>Eukaryota</taxon>
        <taxon>Viridiplantae</taxon>
        <taxon>Streptophyta</taxon>
        <taxon>Embryophyta</taxon>
        <taxon>Tracheophyta</taxon>
        <taxon>Spermatophyta</taxon>
        <taxon>Magnoliopsida</taxon>
        <taxon>eudicotyledons</taxon>
        <taxon>Gunneridae</taxon>
        <taxon>Pentapetalae</taxon>
        <taxon>rosids</taxon>
        <taxon>fabids</taxon>
        <taxon>Fabales</taxon>
        <taxon>Fabaceae</taxon>
        <taxon>Papilionoideae</taxon>
        <taxon>50 kb inversion clade</taxon>
        <taxon>NPAAA clade</taxon>
        <taxon>indigoferoid/millettioid clade</taxon>
        <taxon>Phaseoleae</taxon>
        <taxon>Mucuna</taxon>
    </lineage>
</organism>
<dbReference type="PANTHER" id="PTHR35317">
    <property type="entry name" value="OS04G0629600 PROTEIN"/>
    <property type="match status" value="1"/>
</dbReference>
<proteinExistence type="predicted"/>
<sequence>MSITNKMKINGENMKEATIMEKILKTLTRKFNYVVVSIKESNDIHKLTIDELQSSLVVHEKSTRERFRGKQHGKPISKKKPMKR</sequence>
<dbReference type="Proteomes" id="UP000257109">
    <property type="component" value="Unassembled WGS sequence"/>
</dbReference>
<feature type="non-terminal residue" evidence="2">
    <location>
        <position position="1"/>
    </location>
</feature>
<accession>A0A371EN37</accession>
<gene>
    <name evidence="2" type="ORF">CR513_53736</name>
</gene>